<evidence type="ECO:0000256" key="2">
    <source>
        <dbReference type="ARBA" id="ARBA00023239"/>
    </source>
</evidence>
<keyword evidence="2" id="KW-0456">Lyase</keyword>
<dbReference type="InterPro" id="IPR012334">
    <property type="entry name" value="Pectin_lyas_fold"/>
</dbReference>
<evidence type="ECO:0000259" key="4">
    <source>
        <dbReference type="Pfam" id="PF00544"/>
    </source>
</evidence>
<evidence type="ECO:0000256" key="1">
    <source>
        <dbReference type="ARBA" id="ARBA00004196"/>
    </source>
</evidence>
<dbReference type="InterPro" id="IPR002022">
    <property type="entry name" value="Pec_lyase"/>
</dbReference>
<dbReference type="Proteomes" id="UP001431532">
    <property type="component" value="Unassembled WGS sequence"/>
</dbReference>
<keyword evidence="3" id="KW-0732">Signal</keyword>
<evidence type="ECO:0000313" key="6">
    <source>
        <dbReference type="EMBL" id="MDI6453584.1"/>
    </source>
</evidence>
<dbReference type="InterPro" id="IPR013378">
    <property type="entry name" value="InlB-like_B-rpt"/>
</dbReference>
<proteinExistence type="predicted"/>
<feature type="domain" description="Atrophied bacterial Ig" evidence="5">
    <location>
        <begin position="1032"/>
        <end position="1098"/>
    </location>
</feature>
<dbReference type="InterPro" id="IPR046780">
    <property type="entry name" value="aBig_2"/>
</dbReference>
<feature type="chain" id="PRO_5044026348" evidence="3">
    <location>
        <begin position="21"/>
        <end position="1564"/>
    </location>
</feature>
<comment type="caution">
    <text evidence="6">The sequence shown here is derived from an EMBL/GenBank/DDBJ whole genome shotgun (WGS) entry which is preliminary data.</text>
</comment>
<feature type="domain" description="Atrophied bacterial Ig" evidence="5">
    <location>
        <begin position="45"/>
        <end position="116"/>
    </location>
</feature>
<organism evidence="6 7">
    <name type="scientific">Peloplasma aerotolerans</name>
    <dbReference type="NCBI Taxonomy" id="3044389"/>
    <lineage>
        <taxon>Bacteria</taxon>
        <taxon>Bacillati</taxon>
        <taxon>Mycoplasmatota</taxon>
        <taxon>Mollicutes</taxon>
        <taxon>Acholeplasmatales</taxon>
        <taxon>Acholeplasmataceae</taxon>
        <taxon>Peloplasma</taxon>
    </lineage>
</organism>
<reference evidence="6" key="1">
    <citation type="submission" date="2023-05" db="EMBL/GenBank/DDBJ databases">
        <title>Mariniplasma microaerophilum sp. nov., a novel anaerobic mollicute isolated from terrestrial mud volcano, Taman Peninsula, Russia.</title>
        <authorList>
            <person name="Khomyakova M.A."/>
            <person name="Merkel A.Y."/>
            <person name="Slobodkin A.I."/>
        </authorList>
    </citation>
    <scope>NUCLEOTIDE SEQUENCE</scope>
    <source>
        <strain evidence="6">M4Ah</strain>
    </source>
</reference>
<dbReference type="Gene3D" id="2.60.40.4270">
    <property type="entry name" value="Listeria-Bacteroides repeat domain"/>
    <property type="match status" value="4"/>
</dbReference>
<comment type="subcellular location">
    <subcellularLocation>
        <location evidence="1">Cell envelope</location>
    </subcellularLocation>
</comment>
<dbReference type="Pfam" id="PF20578">
    <property type="entry name" value="aBig_2"/>
    <property type="match status" value="2"/>
</dbReference>
<dbReference type="InterPro" id="IPR011050">
    <property type="entry name" value="Pectin_lyase_fold/virulence"/>
</dbReference>
<dbReference type="Gene3D" id="2.160.20.110">
    <property type="match status" value="1"/>
</dbReference>
<dbReference type="GO" id="GO:0030570">
    <property type="term" value="F:pectate lyase activity"/>
    <property type="evidence" value="ECO:0007669"/>
    <property type="project" value="InterPro"/>
</dbReference>
<dbReference type="RefSeq" id="WP_282840018.1">
    <property type="nucleotide sequence ID" value="NZ_JASCXW010000036.1"/>
</dbReference>
<gene>
    <name evidence="6" type="ORF">QJ521_08390</name>
</gene>
<evidence type="ECO:0000259" key="5">
    <source>
        <dbReference type="Pfam" id="PF20578"/>
    </source>
</evidence>
<name>A0AAW6UA61_9MOLU</name>
<dbReference type="GO" id="GO:0030313">
    <property type="term" value="C:cell envelope"/>
    <property type="evidence" value="ECO:0007669"/>
    <property type="project" value="UniProtKB-SubCell"/>
</dbReference>
<dbReference type="EMBL" id="JASCXW010000036">
    <property type="protein sequence ID" value="MDI6453584.1"/>
    <property type="molecule type" value="Genomic_DNA"/>
</dbReference>
<dbReference type="Gene3D" id="2.160.20.10">
    <property type="entry name" value="Single-stranded right-handed beta-helix, Pectin lyase-like"/>
    <property type="match status" value="1"/>
</dbReference>
<feature type="signal peptide" evidence="3">
    <location>
        <begin position="1"/>
        <end position="20"/>
    </location>
</feature>
<feature type="domain" description="Pectate lyase" evidence="4">
    <location>
        <begin position="1361"/>
        <end position="1453"/>
    </location>
</feature>
<dbReference type="Pfam" id="PF00544">
    <property type="entry name" value="Pectate_lyase_4"/>
    <property type="match status" value="1"/>
</dbReference>
<dbReference type="SUPFAM" id="SSF51126">
    <property type="entry name" value="Pectin lyase-like"/>
    <property type="match status" value="1"/>
</dbReference>
<evidence type="ECO:0000313" key="7">
    <source>
        <dbReference type="Proteomes" id="UP001431532"/>
    </source>
</evidence>
<dbReference type="InterPro" id="IPR042229">
    <property type="entry name" value="Listeria/Bacterioides_rpt_sf"/>
</dbReference>
<dbReference type="NCBIfam" id="TIGR02543">
    <property type="entry name" value="List_Bact_rpt"/>
    <property type="match status" value="2"/>
</dbReference>
<dbReference type="PANTHER" id="PTHR31683">
    <property type="entry name" value="PECTATE LYASE 18-RELATED"/>
    <property type="match status" value="1"/>
</dbReference>
<dbReference type="PROSITE" id="PS51257">
    <property type="entry name" value="PROKAR_LIPOPROTEIN"/>
    <property type="match status" value="1"/>
</dbReference>
<evidence type="ECO:0000256" key="3">
    <source>
        <dbReference type="SAM" id="SignalP"/>
    </source>
</evidence>
<protein>
    <submittedName>
        <fullName evidence="6">InlB B-repeat-containing protein</fullName>
    </submittedName>
</protein>
<dbReference type="Pfam" id="PF09479">
    <property type="entry name" value="Flg_new"/>
    <property type="match status" value="5"/>
</dbReference>
<dbReference type="PANTHER" id="PTHR31683:SF18">
    <property type="entry name" value="PECTATE LYASE 21-RELATED"/>
    <property type="match status" value="1"/>
</dbReference>
<accession>A0AAW6UA61</accession>
<sequence>MNKKTLFMIIITMITFGLIACQNQTSDPHIEDILNTVADQISIPQETTENINLPQTITKEAFEISIVWGSSQEVYLSNTGVVMRPTFEIGNQNIVLTATLTYQDVSIVRTYNIIVVSLSSEVGIYYTVSFNPNGGTTVSPINVEEDKLLTEPSTPSKEGYTFEGWFKDIELTQAWNFTTDFVIENMTLYAKWEEETSTITYTVIFNTNGGTTIEPVMLESNETVSEPHEPTKEGYEFAGWFTNQQLTELFDFDSPIITNLTIYAKWTEIIVIPEGTAISTPEEFNHTVTTHASGGVFYLANDIDFTGFTWTYTSFNFKGTINGNGKTISNLSIHGGDRSGIFTRIKESTVYNLTLDQVHVVSTGRAGILIGEVDGTDVLVHNISIINSSVTGNSSNGVGGLIGYTKNGFNVSTHDIILEDVTVTNQNKASGLIIGRTNNGSTLGNMTISNIYITNSYVTATESVGGIYGDVTGSINLSIDKIVMEIHLDSSKNLGGVIGLNLSTNNISIQDILMTGSLTASNNNIGHIASGNVITTANRIYAVQFDITGDVNQQAIAENNIISSLETLNSEWWHDHLSNIASDESWYFQDNLYRLTGLSYIPVNSFVVTLELQHGLSSIQTYVKENTMLSKPIDPTYPGYEFIGWYTNIELTTLYNFDDLVHENMTLYAKWAALPTYTVMLNHIAYLIAEGDLVEQPQDPYQLGKIFVGWFDGDQIFDFTTPITKNYTIEAHFIDAEQFTISFDSLGGSAISAISLYENEKITSLPKPTLEEHRFVNWYLDLDLTIIFNQTYLEENITLYAKYAELGEIIFEESFEYPLNTDLGTTPWNVSKPGTAVIIENNVLKLTETSSEAIYDQNLATLADGRYVLVFDFMQPTGGASFTIELTNGTQRIFTVGANRTNRFTFRNADGTEQALNASILSVTPNQYHQAIVIFDTEHHYYKYFIKLEDQLYEITPSGGVSFMSNMEITHIRIRIVGGTVSTNPHTYLDSILIESSSETTHGKSVYDPEEAIDYEVLIQQIYDELTIPFSDDIRSNITLPTNIQNVNISWISSNPSVVSHTGIVTRNETDDIHVSLEATLSKDGYTLTKDFEVIIKSLQAQTEFDDSAYALSGFALGHVSIPDLKEGDSGYYVVTNELEFMNAINAENTSTTTAARIIEIRNDLNLGYHEVVSQYGVLKNLDQHNVPKMHPILKQTGVSMVRIQERDGNTSKYHEGLVIFSESGHTIKHASFNIKRANNIVIRNLKFDELWEWDEATKGDYDSNDWDYFTLEQINGIWFDHVELGKAYDGLIDFKAGSTTIQTVINATFSYMKLVFEPNDFILAQFQYLENNRTSYNYYNQMRNAGMTMEEIMAVNSFQKKGFLLGGSEGRVGNIFTLTIYNSYIKNLQDRFPRVRGGDVHLFNNVYDATEVYEMRNFVRDTWPTLFAKPEYNRQLTNQALVTTENGAILMENSIIKGVSQVIKSNQVSRDHPEMTGKYRVIDSYYELGDYTFYGSSEDIDTPFIRSNSEPILPFSWTTISSLPYSNYDLVAVNVLEEYLNHAILGATDIPFNWLSLEGQPTT</sequence>
<keyword evidence="7" id="KW-1185">Reference proteome</keyword>
<dbReference type="InterPro" id="IPR045032">
    <property type="entry name" value="PEL"/>
</dbReference>